<keyword evidence="4" id="KW-1185">Reference proteome</keyword>
<sequence>MNAQIFSIGTEILLGNIVDTNSQFIAQKLVEYGIDLFKMETIGDNADRLYKAFKECDGKVDYVITSGGLGPTPDDISKEVAIKVCDLQEELKLDKKSYQALIDYFNGNEESAMSNIKQAKFPKSAIILENTLGTAPGCILTSKKGTKYILMPGPPNEMKHMFESEVAKHISKNAILKSKTVKIGLLGEWDMARRIDLDRTEPTISPYITDEGPILRITAKADNEKEVDRQLDIGLEIVNASLTPYVITTQDVRKEKVLIDLLEERNEKVSTAESITGGLISASIIDIPGASNVISESYVTYSNEVKEKVLGVSRETIKEYSVVSEEVLSEMLVGLYNKTNSSLCIATTGYAHTGKVWIGVLYNGMKYTKLLQLNGDRNRVRLRTKIKVIDTAILVMRGEYENNIGI</sequence>
<dbReference type="NCBIfam" id="TIGR00200">
    <property type="entry name" value="cinA_nterm"/>
    <property type="match status" value="1"/>
</dbReference>
<dbReference type="CDD" id="cd00885">
    <property type="entry name" value="cinA"/>
    <property type="match status" value="1"/>
</dbReference>
<dbReference type="PIRSF" id="PIRSF006728">
    <property type="entry name" value="CinA"/>
    <property type="match status" value="1"/>
</dbReference>
<accession>A0A2I1MBS2</accession>
<dbReference type="PANTHER" id="PTHR13939:SF0">
    <property type="entry name" value="NMN AMIDOHYDROLASE-LIKE PROTEIN YFAY"/>
    <property type="match status" value="1"/>
</dbReference>
<organism evidence="3 4">
    <name type="scientific">Anaerococcus octavius</name>
    <dbReference type="NCBI Taxonomy" id="54007"/>
    <lineage>
        <taxon>Bacteria</taxon>
        <taxon>Bacillati</taxon>
        <taxon>Bacillota</taxon>
        <taxon>Tissierellia</taxon>
        <taxon>Tissierellales</taxon>
        <taxon>Peptoniphilaceae</taxon>
        <taxon>Anaerococcus</taxon>
    </lineage>
</organism>
<evidence type="ECO:0000313" key="4">
    <source>
        <dbReference type="Proteomes" id="UP000234335"/>
    </source>
</evidence>
<gene>
    <name evidence="1" type="primary">cinA</name>
    <name evidence="3" type="ORF">CYJ34_02315</name>
</gene>
<dbReference type="Gene3D" id="3.90.950.20">
    <property type="entry name" value="CinA-like"/>
    <property type="match status" value="1"/>
</dbReference>
<protein>
    <recommendedName>
        <fullName evidence="1">Putative competence-damage inducible protein</fullName>
    </recommendedName>
</protein>
<evidence type="ECO:0000256" key="1">
    <source>
        <dbReference type="HAMAP-Rule" id="MF_00226"/>
    </source>
</evidence>
<dbReference type="SMART" id="SM00852">
    <property type="entry name" value="MoCF_biosynth"/>
    <property type="match status" value="1"/>
</dbReference>
<evidence type="ECO:0000313" key="3">
    <source>
        <dbReference type="EMBL" id="PKZ17568.1"/>
    </source>
</evidence>
<comment type="similarity">
    <text evidence="1">Belongs to the CinA family.</text>
</comment>
<dbReference type="SUPFAM" id="SSF53218">
    <property type="entry name" value="Molybdenum cofactor biosynthesis proteins"/>
    <property type="match status" value="1"/>
</dbReference>
<proteinExistence type="inferred from homology"/>
<dbReference type="AlphaFoldDB" id="A0A2I1MBS2"/>
<dbReference type="Pfam" id="PF00994">
    <property type="entry name" value="MoCF_biosynth"/>
    <property type="match status" value="1"/>
</dbReference>
<dbReference type="EMBL" id="PKGS01000001">
    <property type="protein sequence ID" value="PKZ17568.1"/>
    <property type="molecule type" value="Genomic_DNA"/>
</dbReference>
<reference evidence="3 4" key="1">
    <citation type="submission" date="2017-12" db="EMBL/GenBank/DDBJ databases">
        <title>Phylogenetic diversity of female urinary microbiome.</title>
        <authorList>
            <person name="Thomas-White K."/>
            <person name="Wolfe A.J."/>
        </authorList>
    </citation>
    <scope>NUCLEOTIDE SEQUENCE [LARGE SCALE GENOMIC DNA]</scope>
    <source>
        <strain evidence="3 4">UMB0119</strain>
    </source>
</reference>
<name>A0A2I1MBS2_9FIRM</name>
<dbReference type="InterPro" id="IPR001453">
    <property type="entry name" value="MoaB/Mog_dom"/>
</dbReference>
<dbReference type="InterPro" id="IPR008136">
    <property type="entry name" value="CinA_C"/>
</dbReference>
<dbReference type="Pfam" id="PF02464">
    <property type="entry name" value="CinA"/>
    <property type="match status" value="1"/>
</dbReference>
<dbReference type="HAMAP" id="MF_00226_B">
    <property type="entry name" value="CinA_B"/>
    <property type="match status" value="1"/>
</dbReference>
<dbReference type="NCBIfam" id="TIGR00199">
    <property type="entry name" value="PncC_domain"/>
    <property type="match status" value="1"/>
</dbReference>
<feature type="domain" description="MoaB/Mog" evidence="2">
    <location>
        <begin position="4"/>
        <end position="173"/>
    </location>
</feature>
<dbReference type="InterPro" id="IPR036653">
    <property type="entry name" value="CinA-like_C"/>
</dbReference>
<dbReference type="InterPro" id="IPR008135">
    <property type="entry name" value="Competence-induced_CinA"/>
</dbReference>
<dbReference type="SUPFAM" id="SSF142433">
    <property type="entry name" value="CinA-like"/>
    <property type="match status" value="1"/>
</dbReference>
<dbReference type="Gene3D" id="3.40.980.10">
    <property type="entry name" value="MoaB/Mog-like domain"/>
    <property type="match status" value="1"/>
</dbReference>
<dbReference type="RefSeq" id="WP_101539728.1">
    <property type="nucleotide sequence ID" value="NZ_PKGS01000001.1"/>
</dbReference>
<dbReference type="InterPro" id="IPR036425">
    <property type="entry name" value="MoaB/Mog-like_dom_sf"/>
</dbReference>
<dbReference type="InterPro" id="IPR050101">
    <property type="entry name" value="CinA"/>
</dbReference>
<comment type="caution">
    <text evidence="3">The sequence shown here is derived from an EMBL/GenBank/DDBJ whole genome shotgun (WGS) entry which is preliminary data.</text>
</comment>
<dbReference type="Proteomes" id="UP000234335">
    <property type="component" value="Unassembled WGS sequence"/>
</dbReference>
<dbReference type="InterPro" id="IPR041424">
    <property type="entry name" value="CinA_KH"/>
</dbReference>
<dbReference type="PANTHER" id="PTHR13939">
    <property type="entry name" value="NICOTINAMIDE-NUCLEOTIDE AMIDOHYDROLASE PNCC"/>
    <property type="match status" value="1"/>
</dbReference>
<evidence type="ECO:0000259" key="2">
    <source>
        <dbReference type="SMART" id="SM00852"/>
    </source>
</evidence>
<dbReference type="Pfam" id="PF18146">
    <property type="entry name" value="CinA_KH"/>
    <property type="match status" value="1"/>
</dbReference>